<gene>
    <name evidence="2" type="ORF">EGYM00163_LOCUS35064</name>
</gene>
<dbReference type="EMBL" id="HBJA01101791">
    <property type="protein sequence ID" value="CAE0823860.1"/>
    <property type="molecule type" value="Transcribed_RNA"/>
</dbReference>
<evidence type="ECO:0000256" key="1">
    <source>
        <dbReference type="SAM" id="MobiDB-lite"/>
    </source>
</evidence>
<feature type="region of interest" description="Disordered" evidence="1">
    <location>
        <begin position="95"/>
        <end position="116"/>
    </location>
</feature>
<sequence>MDPDTFAPSDVIHLFVMEIDLDLSVGDPSGAAASDDDEGGEFSDEERAESFKKRGYIWPTSDGSHIDLGELPGYQYDANDSLIWFRPKRALECDNANQQRPAKQQAQASLMQLWKK</sequence>
<proteinExistence type="predicted"/>
<reference evidence="2" key="1">
    <citation type="submission" date="2021-01" db="EMBL/GenBank/DDBJ databases">
        <authorList>
            <person name="Corre E."/>
            <person name="Pelletier E."/>
            <person name="Niang G."/>
            <person name="Scheremetjew M."/>
            <person name="Finn R."/>
            <person name="Kale V."/>
            <person name="Holt S."/>
            <person name="Cochrane G."/>
            <person name="Meng A."/>
            <person name="Brown T."/>
            <person name="Cohen L."/>
        </authorList>
    </citation>
    <scope>NUCLEOTIDE SEQUENCE</scope>
    <source>
        <strain evidence="2">CCMP1594</strain>
    </source>
</reference>
<name>A0A7S4G397_9EUGL</name>
<accession>A0A7S4G397</accession>
<feature type="compositionally biased region" description="Polar residues" evidence="1">
    <location>
        <begin position="95"/>
        <end position="110"/>
    </location>
</feature>
<organism evidence="2">
    <name type="scientific">Eutreptiella gymnastica</name>
    <dbReference type="NCBI Taxonomy" id="73025"/>
    <lineage>
        <taxon>Eukaryota</taxon>
        <taxon>Discoba</taxon>
        <taxon>Euglenozoa</taxon>
        <taxon>Euglenida</taxon>
        <taxon>Spirocuta</taxon>
        <taxon>Euglenophyceae</taxon>
        <taxon>Eutreptiales</taxon>
        <taxon>Eutreptiaceae</taxon>
        <taxon>Eutreptiella</taxon>
    </lineage>
</organism>
<protein>
    <submittedName>
        <fullName evidence="2">Uncharacterized protein</fullName>
    </submittedName>
</protein>
<evidence type="ECO:0000313" key="2">
    <source>
        <dbReference type="EMBL" id="CAE0823860.1"/>
    </source>
</evidence>
<feature type="compositionally biased region" description="Acidic residues" evidence="1">
    <location>
        <begin position="34"/>
        <end position="47"/>
    </location>
</feature>
<feature type="region of interest" description="Disordered" evidence="1">
    <location>
        <begin position="26"/>
        <end position="47"/>
    </location>
</feature>
<dbReference type="AlphaFoldDB" id="A0A7S4G397"/>